<dbReference type="SUPFAM" id="SSF56281">
    <property type="entry name" value="Metallo-hydrolase/oxidoreductase"/>
    <property type="match status" value="1"/>
</dbReference>
<dbReference type="PANTHER" id="PTHR36839:SF1">
    <property type="entry name" value="METALLO-BETA-LACTAMASE FAMILY PROTEIN (AFU_ORTHOLOGUE AFUA_5G12770)"/>
    <property type="match status" value="1"/>
</dbReference>
<name>A0A9W7VZR8_9PEZI</name>
<proteinExistence type="predicted"/>
<comment type="caution">
    <text evidence="2">The sequence shown here is derived from an EMBL/GenBank/DDBJ whole genome shotgun (WGS) entry which is preliminary data.</text>
</comment>
<evidence type="ECO:0000313" key="3">
    <source>
        <dbReference type="Proteomes" id="UP001138500"/>
    </source>
</evidence>
<dbReference type="Proteomes" id="UP001138500">
    <property type="component" value="Unassembled WGS sequence"/>
</dbReference>
<organism evidence="2 3">
    <name type="scientific">Teratosphaeria destructans</name>
    <dbReference type="NCBI Taxonomy" id="418781"/>
    <lineage>
        <taxon>Eukaryota</taxon>
        <taxon>Fungi</taxon>
        <taxon>Dikarya</taxon>
        <taxon>Ascomycota</taxon>
        <taxon>Pezizomycotina</taxon>
        <taxon>Dothideomycetes</taxon>
        <taxon>Dothideomycetidae</taxon>
        <taxon>Mycosphaerellales</taxon>
        <taxon>Teratosphaeriaceae</taxon>
        <taxon>Teratosphaeria</taxon>
    </lineage>
</organism>
<dbReference type="AlphaFoldDB" id="A0A9W7VZR8"/>
<keyword evidence="3" id="KW-1185">Reference proteome</keyword>
<accession>A0A9W7VZR8</accession>
<gene>
    <name evidence="2" type="ORF">Tdes44962_MAKER10269</name>
</gene>
<dbReference type="PANTHER" id="PTHR36839">
    <property type="entry name" value="METALLO-BETA-LACTAMASE FAMILY PROTEIN (AFU_ORTHOLOGUE AFUA_5G12770)"/>
    <property type="match status" value="1"/>
</dbReference>
<dbReference type="InterPro" id="IPR001279">
    <property type="entry name" value="Metallo-B-lactamas"/>
</dbReference>
<sequence length="305" mass="33815">MPPPPTEDLLICVACGTQFDLPADSPPNGCRICDDPRQFVPPTGQAWTSLARMRGHHTNRWKPVGGADHEDALTSIWTEPKFAIGQRCILVETGAGNVLWDCITYLDDDTTAFINSRGGLAAIVISHPHYYTTHLLWADTFDCPVYLAQDDAPWLNTPDPARRRRFITTETAKILDPITAIKLGGHFPGSLVLHWTPPSDGGGGNNNKLLIADTFVTTPSALYHIDRPPGTTSYAFMWAIPNMIPLPPATLQQMWRRIRAFDFASTHGAFVGQDVRGEGVKGRVLESMKIQTRAMGWEGWEERWG</sequence>
<dbReference type="SMART" id="SM00849">
    <property type="entry name" value="Lactamase_B"/>
    <property type="match status" value="1"/>
</dbReference>
<protein>
    <submittedName>
        <fullName evidence="2">Metallo-beta-lactamase family protein</fullName>
    </submittedName>
</protein>
<reference evidence="2 3" key="2">
    <citation type="journal article" date="2021" name="Curr. Genet.">
        <title>Genetic response to nitrogen starvation in the aggressive Eucalyptus foliar pathogen Teratosphaeria destructans.</title>
        <authorList>
            <person name="Havenga M."/>
            <person name="Wingfield B.D."/>
            <person name="Wingfield M.J."/>
            <person name="Dreyer L.L."/>
            <person name="Roets F."/>
            <person name="Aylward J."/>
        </authorList>
    </citation>
    <scope>NUCLEOTIDE SEQUENCE [LARGE SCALE GENOMIC DNA]</scope>
    <source>
        <strain evidence="2">CMW44962</strain>
    </source>
</reference>
<reference evidence="2 3" key="1">
    <citation type="journal article" date="2018" name="IMA Fungus">
        <title>IMA Genome-F 10: Nine draft genome sequences of Claviceps purpurea s.lat., including C. arundinis, C. humidiphila, and C. cf. spartinae, pseudomolecules for the pitch canker pathogen Fusarium circinatum, draft genome of Davidsoniella eucalypti, Grosmannia galeiformis, Quambalaria eucalypti, and Teratosphaeria destructans.</title>
        <authorList>
            <person name="Wingfield B.D."/>
            <person name="Liu M."/>
            <person name="Nguyen H.D."/>
            <person name="Lane F.A."/>
            <person name="Morgan S.W."/>
            <person name="De Vos L."/>
            <person name="Wilken P.M."/>
            <person name="Duong T.A."/>
            <person name="Aylward J."/>
            <person name="Coetzee M.P."/>
            <person name="Dadej K."/>
            <person name="De Beer Z.W."/>
            <person name="Findlay W."/>
            <person name="Havenga M."/>
            <person name="Kolarik M."/>
            <person name="Menzies J.G."/>
            <person name="Naidoo K."/>
            <person name="Pochopski O."/>
            <person name="Shoukouhi P."/>
            <person name="Santana Q.C."/>
            <person name="Seifert K.A."/>
            <person name="Soal N."/>
            <person name="Steenkamp E.T."/>
            <person name="Tatham C.T."/>
            <person name="van der Nest M.A."/>
            <person name="Wingfield M.J."/>
        </authorList>
    </citation>
    <scope>NUCLEOTIDE SEQUENCE [LARGE SCALE GENOMIC DNA]</scope>
    <source>
        <strain evidence="2">CMW44962</strain>
    </source>
</reference>
<dbReference type="InterPro" id="IPR036866">
    <property type="entry name" value="RibonucZ/Hydroxyglut_hydro"/>
</dbReference>
<dbReference type="EMBL" id="RIBY02002202">
    <property type="protein sequence ID" value="KAH9822787.1"/>
    <property type="molecule type" value="Genomic_DNA"/>
</dbReference>
<dbReference type="Gene3D" id="3.60.15.10">
    <property type="entry name" value="Ribonuclease Z/Hydroxyacylglutathione hydrolase-like"/>
    <property type="match status" value="1"/>
</dbReference>
<evidence type="ECO:0000313" key="2">
    <source>
        <dbReference type="EMBL" id="KAH9822787.1"/>
    </source>
</evidence>
<dbReference type="OrthoDB" id="17458at2759"/>
<evidence type="ECO:0000259" key="1">
    <source>
        <dbReference type="SMART" id="SM00849"/>
    </source>
</evidence>
<feature type="domain" description="Metallo-beta-lactamase" evidence="1">
    <location>
        <begin position="85"/>
        <end position="267"/>
    </location>
</feature>